<gene>
    <name evidence="2" type="ORF">HD597_003902</name>
</gene>
<dbReference type="Proteomes" id="UP001139648">
    <property type="component" value="Unassembled WGS sequence"/>
</dbReference>
<dbReference type="Gene3D" id="2.60.20.10">
    <property type="entry name" value="Crystallins"/>
    <property type="match status" value="1"/>
</dbReference>
<organism evidence="2 3">
    <name type="scientific">Nonomuraea thailandensis</name>
    <dbReference type="NCBI Taxonomy" id="1188745"/>
    <lineage>
        <taxon>Bacteria</taxon>
        <taxon>Bacillati</taxon>
        <taxon>Actinomycetota</taxon>
        <taxon>Actinomycetes</taxon>
        <taxon>Streptosporangiales</taxon>
        <taxon>Streptosporangiaceae</taxon>
        <taxon>Nonomuraea</taxon>
    </lineage>
</organism>
<dbReference type="Pfam" id="PF03995">
    <property type="entry name" value="Inhibitor_I36"/>
    <property type="match status" value="1"/>
</dbReference>
<accession>A0A9X2GDK4</accession>
<dbReference type="AlphaFoldDB" id="A0A9X2GDK4"/>
<feature type="chain" id="PRO_5040976440" evidence="1">
    <location>
        <begin position="33"/>
        <end position="150"/>
    </location>
</feature>
<keyword evidence="3" id="KW-1185">Reference proteome</keyword>
<keyword evidence="1" id="KW-0732">Signal</keyword>
<dbReference type="RefSeq" id="WP_253744044.1">
    <property type="nucleotide sequence ID" value="NZ_BAABKA010000063.1"/>
</dbReference>
<comment type="caution">
    <text evidence="2">The sequence shown here is derived from an EMBL/GenBank/DDBJ whole genome shotgun (WGS) entry which is preliminary data.</text>
</comment>
<reference evidence="2" key="1">
    <citation type="submission" date="2022-06" db="EMBL/GenBank/DDBJ databases">
        <title>Sequencing the genomes of 1000 actinobacteria strains.</title>
        <authorList>
            <person name="Klenk H.-P."/>
        </authorList>
    </citation>
    <scope>NUCLEOTIDE SEQUENCE</scope>
    <source>
        <strain evidence="2">DSM 46694</strain>
    </source>
</reference>
<protein>
    <submittedName>
        <fullName evidence="2">Flp pilus assembly protein TadG</fullName>
    </submittedName>
</protein>
<evidence type="ECO:0000313" key="3">
    <source>
        <dbReference type="Proteomes" id="UP001139648"/>
    </source>
</evidence>
<feature type="signal peptide" evidence="1">
    <location>
        <begin position="1"/>
        <end position="32"/>
    </location>
</feature>
<sequence>MFSRVARSLAAPALATLAAMAIATSTATPASAATTAGAAVAADKRALCKPGMFCIFGDTNYRGLFFGSAANVPNVGTASAPFGFNINDHTTSFWNRTNRDICIYADTNFRKKMFWRVNNGTLVVGPVGAGRSTSNIGSDTNDKLSSFGPC</sequence>
<proteinExistence type="predicted"/>
<name>A0A9X2GDK4_9ACTN</name>
<evidence type="ECO:0000256" key="1">
    <source>
        <dbReference type="SAM" id="SignalP"/>
    </source>
</evidence>
<evidence type="ECO:0000313" key="2">
    <source>
        <dbReference type="EMBL" id="MCP2356882.1"/>
    </source>
</evidence>
<dbReference type="EMBL" id="JAMZEB010000002">
    <property type="protein sequence ID" value="MCP2356882.1"/>
    <property type="molecule type" value="Genomic_DNA"/>
</dbReference>